<organism evidence="13 14">
    <name type="scientific">Sphagnum troendelagicum</name>
    <dbReference type="NCBI Taxonomy" id="128251"/>
    <lineage>
        <taxon>Eukaryota</taxon>
        <taxon>Viridiplantae</taxon>
        <taxon>Streptophyta</taxon>
        <taxon>Embryophyta</taxon>
        <taxon>Bryophyta</taxon>
        <taxon>Sphagnophytina</taxon>
        <taxon>Sphagnopsida</taxon>
        <taxon>Sphagnales</taxon>
        <taxon>Sphagnaceae</taxon>
        <taxon>Sphagnum</taxon>
    </lineage>
</organism>
<feature type="region of interest" description="Disordered" evidence="10">
    <location>
        <begin position="251"/>
        <end position="307"/>
    </location>
</feature>
<evidence type="ECO:0000256" key="10">
    <source>
        <dbReference type="SAM" id="MobiDB-lite"/>
    </source>
</evidence>
<comment type="subcellular location">
    <subcellularLocation>
        <location evidence="1">Nucleus</location>
    </subcellularLocation>
</comment>
<evidence type="ECO:0000256" key="4">
    <source>
        <dbReference type="ARBA" id="ARBA00022771"/>
    </source>
</evidence>
<proteinExistence type="inferred from homology"/>
<keyword evidence="5" id="KW-0862">Zinc</keyword>
<evidence type="ECO:0000313" key="14">
    <source>
        <dbReference type="Proteomes" id="UP001497512"/>
    </source>
</evidence>
<dbReference type="InterPro" id="IPR035979">
    <property type="entry name" value="RBD_domain_sf"/>
</dbReference>
<evidence type="ECO:0000256" key="2">
    <source>
        <dbReference type="ARBA" id="ARBA00008448"/>
    </source>
</evidence>
<feature type="region of interest" description="Disordered" evidence="10">
    <location>
        <begin position="1"/>
        <end position="152"/>
    </location>
</feature>
<feature type="compositionally biased region" description="Basic and acidic residues" evidence="10">
    <location>
        <begin position="26"/>
        <end position="104"/>
    </location>
</feature>
<evidence type="ECO:0000256" key="3">
    <source>
        <dbReference type="ARBA" id="ARBA00022723"/>
    </source>
</evidence>
<evidence type="ECO:0000256" key="1">
    <source>
        <dbReference type="ARBA" id="ARBA00004123"/>
    </source>
</evidence>
<dbReference type="PROSITE" id="PS50102">
    <property type="entry name" value="RRM"/>
    <property type="match status" value="1"/>
</dbReference>
<dbReference type="InterPro" id="IPR036443">
    <property type="entry name" value="Znf_RanBP2_sf"/>
</dbReference>
<evidence type="ECO:0000256" key="9">
    <source>
        <dbReference type="PROSITE-ProRule" id="PRU00322"/>
    </source>
</evidence>
<protein>
    <recommendedName>
        <fullName evidence="15">RNA-binding protein</fullName>
    </recommendedName>
</protein>
<keyword evidence="3" id="KW-0479">Metal-binding</keyword>
<feature type="compositionally biased region" description="Basic and acidic residues" evidence="10">
    <location>
        <begin position="502"/>
        <end position="520"/>
    </location>
</feature>
<dbReference type="SUPFAM" id="SSF90209">
    <property type="entry name" value="Ran binding protein zinc finger-like"/>
    <property type="match status" value="1"/>
</dbReference>
<evidence type="ECO:0000256" key="6">
    <source>
        <dbReference type="ARBA" id="ARBA00022884"/>
    </source>
</evidence>
<feature type="compositionally biased region" description="Basic and acidic residues" evidence="10">
    <location>
        <begin position="1"/>
        <end position="17"/>
    </location>
</feature>
<name>A0ABP0UVZ0_9BRYO</name>
<evidence type="ECO:0000259" key="12">
    <source>
        <dbReference type="PROSITE" id="PS50199"/>
    </source>
</evidence>
<dbReference type="EMBL" id="OZ019899">
    <property type="protein sequence ID" value="CAK9231204.1"/>
    <property type="molecule type" value="Genomic_DNA"/>
</dbReference>
<dbReference type="PROSITE" id="PS01358">
    <property type="entry name" value="ZF_RANBP2_1"/>
    <property type="match status" value="1"/>
</dbReference>
<feature type="compositionally biased region" description="Basic and acidic residues" evidence="10">
    <location>
        <begin position="260"/>
        <end position="276"/>
    </location>
</feature>
<feature type="compositionally biased region" description="Basic and acidic residues" evidence="10">
    <location>
        <begin position="529"/>
        <end position="568"/>
    </location>
</feature>
<keyword evidence="7" id="KW-0539">Nucleus</keyword>
<feature type="domain" description="RRM" evidence="11">
    <location>
        <begin position="168"/>
        <end position="252"/>
    </location>
</feature>
<reference evidence="13" key="1">
    <citation type="submission" date="2024-02" db="EMBL/GenBank/DDBJ databases">
        <authorList>
            <consortium name="ELIXIR-Norway"/>
            <consortium name="Elixir Norway"/>
        </authorList>
    </citation>
    <scope>NUCLEOTIDE SEQUENCE</scope>
</reference>
<feature type="region of interest" description="Disordered" evidence="10">
    <location>
        <begin position="502"/>
        <end position="568"/>
    </location>
</feature>
<keyword evidence="6 8" id="KW-0694">RNA-binding</keyword>
<gene>
    <name evidence="13" type="ORF">CSSPTR1EN2_LOCUS20383</name>
</gene>
<evidence type="ECO:0000259" key="11">
    <source>
        <dbReference type="PROSITE" id="PS50102"/>
    </source>
</evidence>
<comment type="similarity">
    <text evidence="2">Belongs to the RRM TET family.</text>
</comment>
<feature type="domain" description="RanBP2-type" evidence="12">
    <location>
        <begin position="342"/>
        <end position="373"/>
    </location>
</feature>
<dbReference type="Gene3D" id="4.10.1060.10">
    <property type="entry name" value="Zinc finger, RanBP2-type"/>
    <property type="match status" value="1"/>
</dbReference>
<dbReference type="InterPro" id="IPR001876">
    <property type="entry name" value="Znf_RanBP2"/>
</dbReference>
<dbReference type="InterPro" id="IPR012677">
    <property type="entry name" value="Nucleotide-bd_a/b_plait_sf"/>
</dbReference>
<dbReference type="PANTHER" id="PTHR23238">
    <property type="entry name" value="RNA BINDING PROTEIN"/>
    <property type="match status" value="1"/>
</dbReference>
<dbReference type="SMART" id="SM00547">
    <property type="entry name" value="ZnF_RBZ"/>
    <property type="match status" value="1"/>
</dbReference>
<dbReference type="SUPFAM" id="SSF54928">
    <property type="entry name" value="RNA-binding domain, RBD"/>
    <property type="match status" value="1"/>
</dbReference>
<dbReference type="InterPro" id="IPR034870">
    <property type="entry name" value="TET_fam"/>
</dbReference>
<feature type="region of interest" description="Disordered" evidence="10">
    <location>
        <begin position="433"/>
        <end position="458"/>
    </location>
</feature>
<dbReference type="Proteomes" id="UP001497512">
    <property type="component" value="Chromosome 7"/>
</dbReference>
<dbReference type="InterPro" id="IPR000504">
    <property type="entry name" value="RRM_dom"/>
</dbReference>
<evidence type="ECO:0008006" key="15">
    <source>
        <dbReference type="Google" id="ProtNLM"/>
    </source>
</evidence>
<dbReference type="Pfam" id="PF00641">
    <property type="entry name" value="Zn_ribbon_RanBP"/>
    <property type="match status" value="1"/>
</dbReference>
<evidence type="ECO:0000256" key="8">
    <source>
        <dbReference type="PROSITE-ProRule" id="PRU00176"/>
    </source>
</evidence>
<evidence type="ECO:0000256" key="5">
    <source>
        <dbReference type="ARBA" id="ARBA00022833"/>
    </source>
</evidence>
<dbReference type="PROSITE" id="PS50199">
    <property type="entry name" value="ZF_RANBP2_2"/>
    <property type="match status" value="1"/>
</dbReference>
<dbReference type="Gene3D" id="3.30.70.330">
    <property type="match status" value="1"/>
</dbReference>
<evidence type="ECO:0000313" key="13">
    <source>
        <dbReference type="EMBL" id="CAK9231204.1"/>
    </source>
</evidence>
<dbReference type="SMART" id="SM00360">
    <property type="entry name" value="RRM"/>
    <property type="match status" value="1"/>
</dbReference>
<evidence type="ECO:0000256" key="7">
    <source>
        <dbReference type="ARBA" id="ARBA00023242"/>
    </source>
</evidence>
<accession>A0ABP0UVZ0</accession>
<keyword evidence="14" id="KW-1185">Reference proteome</keyword>
<sequence>MTERDTHFAVPAHHRDFQTPPHHSRNRDPGFERVIRDREAYYERDNREKERENRDRSERLDRDKEREREKDNNNKDRARDRDKERERDREREREQQLYGSDHRNNNKGGHGHVGGGPSRETVPPPPPYRSRGEEGFDQEGGGREGGNSRYDREDRYVTAGANGGLVADTIFISNLPENVTEESLNGLLSDTGAIKVDRKSGAPMVKLFREKETGVQEAEVVLDDPRSATGIVNWFNGYDFKGSKIKVTLGHVPRGSSPNPHERRGDQYTFDYDRGASPHGGYRGGRGRGRYPDRPIPASGPPGVGRGLPPFGRGFSPSFRGPEEFPPGGESFGRNNPNVTPREGDWICSEPTCGNLNFARRTHCNNCNKPRREMGEMGMGVRSGHQGSFRGAPPHHTPFMGGGPPLGGRGLGRGLSGFGGPPGVWGGRGVPHEFDHGPPPRMSDFRPGREMRDHDDYHERDDFRDRDRFEGRAPFDRGGLLDRGMMDRGFFAHKDGEREDHYRDRRGLDHVDPRGGDRRPLTPPLRSRWARDGRERSRSPMHNLPREYLNRRRDDRRDERRDRREDLY</sequence>
<keyword evidence="4 9" id="KW-0863">Zinc-finger</keyword>